<evidence type="ECO:0000256" key="1">
    <source>
        <dbReference type="ARBA" id="ARBA00022723"/>
    </source>
</evidence>
<keyword evidence="3" id="KW-0560">Oxidoreductase</keyword>
<dbReference type="PROSITE" id="PS51393">
    <property type="entry name" value="LIPOXYGENASE_3"/>
    <property type="match status" value="1"/>
</dbReference>
<sequence length="83" mass="9344">MIAGVNPNVIQKLQEFPPKSKVDSKLYGDNTTTITKEHLEPNMDGVNVEQAIENNRLYILDHHDAFYPSLRKVNATDAKAYAT</sequence>
<keyword evidence="1" id="KW-0479">Metal-binding</keyword>
<proteinExistence type="predicted"/>
<evidence type="ECO:0000256" key="2">
    <source>
        <dbReference type="ARBA" id="ARBA00022964"/>
    </source>
</evidence>
<evidence type="ECO:0000259" key="4">
    <source>
        <dbReference type="PROSITE" id="PS51393"/>
    </source>
</evidence>
<dbReference type="Proteomes" id="UP000265520">
    <property type="component" value="Unassembled WGS sequence"/>
</dbReference>
<reference evidence="5 6" key="1">
    <citation type="journal article" date="2018" name="Front. Plant Sci.">
        <title>Red Clover (Trifolium pratense) and Zigzag Clover (T. medium) - A Picture of Genomic Similarities and Differences.</title>
        <authorList>
            <person name="Dluhosova J."/>
            <person name="Istvanek J."/>
            <person name="Nedelnik J."/>
            <person name="Repkova J."/>
        </authorList>
    </citation>
    <scope>NUCLEOTIDE SEQUENCE [LARGE SCALE GENOMIC DNA]</scope>
    <source>
        <strain evidence="6">cv. 10/8</strain>
        <tissue evidence="5">Leaf</tissue>
    </source>
</reference>
<keyword evidence="6" id="KW-1185">Reference proteome</keyword>
<comment type="caution">
    <text evidence="5">The sequence shown here is derived from an EMBL/GenBank/DDBJ whole genome shotgun (WGS) entry which is preliminary data.</text>
</comment>
<dbReference type="InterPro" id="IPR001246">
    <property type="entry name" value="LipOase_plant"/>
</dbReference>
<protein>
    <submittedName>
        <fullName evidence="5">Linoleate 9S-lipoxygenase-like</fullName>
    </submittedName>
</protein>
<dbReference type="GO" id="GO:0016702">
    <property type="term" value="F:oxidoreductase activity, acting on single donors with incorporation of molecular oxygen, incorporation of two atoms of oxygen"/>
    <property type="evidence" value="ECO:0007669"/>
    <property type="project" value="InterPro"/>
</dbReference>
<evidence type="ECO:0000256" key="3">
    <source>
        <dbReference type="ARBA" id="ARBA00023002"/>
    </source>
</evidence>
<dbReference type="Pfam" id="PF00305">
    <property type="entry name" value="Lipoxygenase"/>
    <property type="match status" value="1"/>
</dbReference>
<dbReference type="EMBL" id="LXQA010161567">
    <property type="protein sequence ID" value="MCI27817.1"/>
    <property type="molecule type" value="Genomic_DNA"/>
</dbReference>
<feature type="domain" description="Lipoxygenase" evidence="4">
    <location>
        <begin position="1"/>
        <end position="83"/>
    </location>
</feature>
<name>A0A392QUX6_9FABA</name>
<dbReference type="InterPro" id="IPR000907">
    <property type="entry name" value="LipOase"/>
</dbReference>
<dbReference type="GO" id="GO:0046872">
    <property type="term" value="F:metal ion binding"/>
    <property type="evidence" value="ECO:0007669"/>
    <property type="project" value="UniProtKB-KW"/>
</dbReference>
<organism evidence="5 6">
    <name type="scientific">Trifolium medium</name>
    <dbReference type="NCBI Taxonomy" id="97028"/>
    <lineage>
        <taxon>Eukaryota</taxon>
        <taxon>Viridiplantae</taxon>
        <taxon>Streptophyta</taxon>
        <taxon>Embryophyta</taxon>
        <taxon>Tracheophyta</taxon>
        <taxon>Spermatophyta</taxon>
        <taxon>Magnoliopsida</taxon>
        <taxon>eudicotyledons</taxon>
        <taxon>Gunneridae</taxon>
        <taxon>Pentapetalae</taxon>
        <taxon>rosids</taxon>
        <taxon>fabids</taxon>
        <taxon>Fabales</taxon>
        <taxon>Fabaceae</taxon>
        <taxon>Papilionoideae</taxon>
        <taxon>50 kb inversion clade</taxon>
        <taxon>NPAAA clade</taxon>
        <taxon>Hologalegina</taxon>
        <taxon>IRL clade</taxon>
        <taxon>Trifolieae</taxon>
        <taxon>Trifolium</taxon>
    </lineage>
</organism>
<dbReference type="PANTHER" id="PTHR11771">
    <property type="entry name" value="LIPOXYGENASE"/>
    <property type="match status" value="1"/>
</dbReference>
<dbReference type="SUPFAM" id="SSF48484">
    <property type="entry name" value="Lipoxigenase"/>
    <property type="match status" value="1"/>
</dbReference>
<evidence type="ECO:0000313" key="5">
    <source>
        <dbReference type="EMBL" id="MCI27817.1"/>
    </source>
</evidence>
<dbReference type="Gene3D" id="3.10.450.60">
    <property type="match status" value="1"/>
</dbReference>
<dbReference type="PRINTS" id="PR00468">
    <property type="entry name" value="PLTLPOXGNASE"/>
</dbReference>
<accession>A0A392QUX6</accession>
<keyword evidence="2" id="KW-0223">Dioxygenase</keyword>
<dbReference type="InterPro" id="IPR013819">
    <property type="entry name" value="LipOase_C"/>
</dbReference>
<evidence type="ECO:0000313" key="6">
    <source>
        <dbReference type="Proteomes" id="UP000265520"/>
    </source>
</evidence>
<dbReference type="AlphaFoldDB" id="A0A392QUX6"/>
<feature type="non-terminal residue" evidence="5">
    <location>
        <position position="83"/>
    </location>
</feature>
<dbReference type="GO" id="GO:0034440">
    <property type="term" value="P:lipid oxidation"/>
    <property type="evidence" value="ECO:0007669"/>
    <property type="project" value="InterPro"/>
</dbReference>
<dbReference type="InterPro" id="IPR036226">
    <property type="entry name" value="LipOase_C_sf"/>
</dbReference>